<dbReference type="InterPro" id="IPR013107">
    <property type="entry name" value="Acyl-CoA_DH_C"/>
</dbReference>
<dbReference type="AlphaFoldDB" id="A0A7D3XS84"/>
<dbReference type="GO" id="GO:0008470">
    <property type="term" value="F:3-methylbutanoyl-CoA dehydrogenase activity"/>
    <property type="evidence" value="ECO:0007669"/>
    <property type="project" value="TreeGrafter"/>
</dbReference>
<dbReference type="Gene3D" id="2.40.110.10">
    <property type="entry name" value="Butyryl-CoA Dehydrogenase, subunit A, domain 2"/>
    <property type="match status" value="1"/>
</dbReference>
<proteinExistence type="predicted"/>
<reference evidence="3 4" key="1">
    <citation type="submission" date="2020-01" db="EMBL/GenBank/DDBJ databases">
        <authorList>
            <person name="Gulvik C.A."/>
            <person name="Batra D.G."/>
        </authorList>
    </citation>
    <scope>NUCLEOTIDE SEQUENCE [LARGE SCALE GENOMIC DNA]</scope>
    <source>
        <strain evidence="3 4">W9323</strain>
    </source>
</reference>
<evidence type="ECO:0000313" key="4">
    <source>
        <dbReference type="Proteomes" id="UP000503088"/>
    </source>
</evidence>
<dbReference type="PANTHER" id="PTHR43884:SF12">
    <property type="entry name" value="ISOVALERYL-COA DEHYDROGENASE, MITOCHONDRIAL-RELATED"/>
    <property type="match status" value="1"/>
</dbReference>
<evidence type="ECO:0000256" key="1">
    <source>
        <dbReference type="ARBA" id="ARBA00023002"/>
    </source>
</evidence>
<dbReference type="Pfam" id="PF08028">
    <property type="entry name" value="Acyl-CoA_dh_2"/>
    <property type="match status" value="1"/>
</dbReference>
<dbReference type="Proteomes" id="UP000503088">
    <property type="component" value="Chromosome"/>
</dbReference>
<evidence type="ECO:0000259" key="2">
    <source>
        <dbReference type="Pfam" id="PF08028"/>
    </source>
</evidence>
<dbReference type="KEGG" id="kpul:GXN76_12170"/>
<dbReference type="InterPro" id="IPR037069">
    <property type="entry name" value="AcylCoA_DH/ox_N_sf"/>
</dbReference>
<dbReference type="Gene3D" id="1.20.140.10">
    <property type="entry name" value="Butyryl-CoA Dehydrogenase, subunit A, domain 3"/>
    <property type="match status" value="1"/>
</dbReference>
<gene>
    <name evidence="3" type="ORF">GXN76_12170</name>
</gene>
<sequence>MFNEKTVKVIREQSREMEKKGSLTPEVLNIIYKYGLFKLFLPQELNGNMTPLPEVLRIFDTVSWIDGSVGWLVNIGSGGGVFSSAISPHVSRDIYTSNKAVIAGSGSPAGIAEREKGGYRVRGEWKYCSGSTHATVFTANCRIEGGNSSSETEIRSFIFLPEQVRIVKDWDAFGLKATASHTILVESVWVPEEMTFDMLRNPFHYEYPVFHYPFVPFAQASFTAVIIGIGRHFMEEAKKISREGKEGWGSERFHYVMKKIDEGEQRLEGTIRDFYQTIDASWDTHLKQKELTEKQHQGISHQCKETARTVWDCVGSVFPFLGIQAVMEDVPINKIWRDLQTACQHTLLVPFYDLNRIGDSC</sequence>
<organism evidence="3 4">
    <name type="scientific">Kroppenstedtia pulmonis</name>
    <dbReference type="NCBI Taxonomy" id="1380685"/>
    <lineage>
        <taxon>Bacteria</taxon>
        <taxon>Bacillati</taxon>
        <taxon>Bacillota</taxon>
        <taxon>Bacilli</taxon>
        <taxon>Bacillales</taxon>
        <taxon>Thermoactinomycetaceae</taxon>
        <taxon>Kroppenstedtia</taxon>
    </lineage>
</organism>
<accession>A0A7D3XS84</accession>
<dbReference type="InterPro" id="IPR009100">
    <property type="entry name" value="AcylCoA_DH/oxidase_NM_dom_sf"/>
</dbReference>
<dbReference type="PIRSF" id="PIRSF016578">
    <property type="entry name" value="HsaA"/>
    <property type="match status" value="1"/>
</dbReference>
<protein>
    <submittedName>
        <fullName evidence="3">Acyl-CoA dehydrogenase</fullName>
    </submittedName>
</protein>
<dbReference type="InterPro" id="IPR046373">
    <property type="entry name" value="Acyl-CoA_Oxase/DH_mid-dom_sf"/>
</dbReference>
<feature type="domain" description="Acyl-CoA dehydrogenase C-terminal" evidence="2">
    <location>
        <begin position="222"/>
        <end position="348"/>
    </location>
</feature>
<dbReference type="Gene3D" id="1.10.540.10">
    <property type="entry name" value="Acyl-CoA dehydrogenase/oxidase, N-terminal domain"/>
    <property type="match status" value="1"/>
</dbReference>
<dbReference type="SUPFAM" id="SSF56645">
    <property type="entry name" value="Acyl-CoA dehydrogenase NM domain-like"/>
    <property type="match status" value="1"/>
</dbReference>
<dbReference type="EMBL" id="CP048104">
    <property type="protein sequence ID" value="QKG86047.1"/>
    <property type="molecule type" value="Genomic_DNA"/>
</dbReference>
<dbReference type="GO" id="GO:0050660">
    <property type="term" value="F:flavin adenine dinucleotide binding"/>
    <property type="evidence" value="ECO:0007669"/>
    <property type="project" value="InterPro"/>
</dbReference>
<keyword evidence="4" id="KW-1185">Reference proteome</keyword>
<name>A0A7D3XS84_9BACL</name>
<keyword evidence="1" id="KW-0560">Oxidoreductase</keyword>
<evidence type="ECO:0000313" key="3">
    <source>
        <dbReference type="EMBL" id="QKG86047.1"/>
    </source>
</evidence>
<dbReference type="PANTHER" id="PTHR43884">
    <property type="entry name" value="ACYL-COA DEHYDROGENASE"/>
    <property type="match status" value="1"/>
</dbReference>
<dbReference type="GO" id="GO:0006552">
    <property type="term" value="P:L-leucine catabolic process"/>
    <property type="evidence" value="ECO:0007669"/>
    <property type="project" value="TreeGrafter"/>
</dbReference>